<dbReference type="AlphaFoldDB" id="A0A918JLP7"/>
<accession>A0A918JLP7</accession>
<proteinExistence type="predicted"/>
<keyword evidence="2" id="KW-1185">Reference proteome</keyword>
<reference evidence="1" key="2">
    <citation type="submission" date="2020-09" db="EMBL/GenBank/DDBJ databases">
        <authorList>
            <person name="Sun Q."/>
            <person name="Kim S."/>
        </authorList>
    </citation>
    <scope>NUCLEOTIDE SEQUENCE</scope>
    <source>
        <strain evidence="1">KCTC 23732</strain>
    </source>
</reference>
<name>A0A918JLP7_9BURK</name>
<gene>
    <name evidence="1" type="ORF">GCM10011450_17880</name>
</gene>
<dbReference type="Proteomes" id="UP000608345">
    <property type="component" value="Unassembled WGS sequence"/>
</dbReference>
<dbReference type="EMBL" id="BMYS01000012">
    <property type="protein sequence ID" value="GGW88325.1"/>
    <property type="molecule type" value="Genomic_DNA"/>
</dbReference>
<organism evidence="1 2">
    <name type="scientific">Advenella faeciporci</name>
    <dbReference type="NCBI Taxonomy" id="797535"/>
    <lineage>
        <taxon>Bacteria</taxon>
        <taxon>Pseudomonadati</taxon>
        <taxon>Pseudomonadota</taxon>
        <taxon>Betaproteobacteria</taxon>
        <taxon>Burkholderiales</taxon>
        <taxon>Alcaligenaceae</taxon>
    </lineage>
</organism>
<comment type="caution">
    <text evidence="1">The sequence shown here is derived from an EMBL/GenBank/DDBJ whole genome shotgun (WGS) entry which is preliminary data.</text>
</comment>
<protein>
    <submittedName>
        <fullName evidence="1">Uncharacterized protein</fullName>
    </submittedName>
</protein>
<reference evidence="1" key="1">
    <citation type="journal article" date="2014" name="Int. J. Syst. Evol. Microbiol.">
        <title>Complete genome sequence of Corynebacterium casei LMG S-19264T (=DSM 44701T), isolated from a smear-ripened cheese.</title>
        <authorList>
            <consortium name="US DOE Joint Genome Institute (JGI-PGF)"/>
            <person name="Walter F."/>
            <person name="Albersmeier A."/>
            <person name="Kalinowski J."/>
            <person name="Ruckert C."/>
        </authorList>
    </citation>
    <scope>NUCLEOTIDE SEQUENCE</scope>
    <source>
        <strain evidence="1">KCTC 23732</strain>
    </source>
</reference>
<evidence type="ECO:0000313" key="2">
    <source>
        <dbReference type="Proteomes" id="UP000608345"/>
    </source>
</evidence>
<dbReference type="RefSeq" id="WP_189385148.1">
    <property type="nucleotide sequence ID" value="NZ_BAABFY010000004.1"/>
</dbReference>
<evidence type="ECO:0000313" key="1">
    <source>
        <dbReference type="EMBL" id="GGW88325.1"/>
    </source>
</evidence>
<sequence>MDFGVKYLQVFEESTCQGGLGFAIVTFFRSNSARVYPKTPGGEKRNEVQVLTIWFNLGNVKKVVWQIGFNDSPGGLKRTVLKIL</sequence>